<evidence type="ECO:0000313" key="6">
    <source>
        <dbReference type="EMBL" id="OAF62337.2"/>
    </source>
</evidence>
<dbReference type="PROSITE" id="PS00108">
    <property type="entry name" value="PROTEIN_KINASE_ST"/>
    <property type="match status" value="1"/>
</dbReference>
<dbReference type="GO" id="GO:0004674">
    <property type="term" value="F:protein serine/threonine kinase activity"/>
    <property type="evidence" value="ECO:0007669"/>
    <property type="project" value="TreeGrafter"/>
</dbReference>
<gene>
    <name evidence="6" type="ORF">VC83_01112</name>
</gene>
<dbReference type="InterPro" id="IPR000719">
    <property type="entry name" value="Prot_kinase_dom"/>
</dbReference>
<name>A0A177AJT2_9PEZI</name>
<dbReference type="GeneID" id="36284204"/>
<dbReference type="InterPro" id="IPR017441">
    <property type="entry name" value="Protein_kinase_ATP_BS"/>
</dbReference>
<evidence type="ECO:0000256" key="1">
    <source>
        <dbReference type="ARBA" id="ARBA00022741"/>
    </source>
</evidence>
<dbReference type="SMART" id="SM00220">
    <property type="entry name" value="S_TKc"/>
    <property type="match status" value="1"/>
</dbReference>
<evidence type="ECO:0000256" key="2">
    <source>
        <dbReference type="ARBA" id="ARBA00022840"/>
    </source>
</evidence>
<keyword evidence="2 3" id="KW-0067">ATP-binding</keyword>
<dbReference type="PROSITE" id="PS00107">
    <property type="entry name" value="PROTEIN_KINASE_ATP"/>
    <property type="match status" value="1"/>
</dbReference>
<feature type="domain" description="Protein kinase" evidence="5">
    <location>
        <begin position="136"/>
        <end position="406"/>
    </location>
</feature>
<dbReference type="EMBL" id="KV441387">
    <property type="protein sequence ID" value="OAF62337.2"/>
    <property type="molecule type" value="Genomic_DNA"/>
</dbReference>
<dbReference type="InterPro" id="IPR008271">
    <property type="entry name" value="Ser/Thr_kinase_AS"/>
</dbReference>
<feature type="binding site" evidence="3">
    <location>
        <position position="165"/>
    </location>
    <ligand>
        <name>ATP</name>
        <dbReference type="ChEBI" id="CHEBI:30616"/>
    </ligand>
</feature>
<dbReference type="RefSeq" id="XP_024327609.1">
    <property type="nucleotide sequence ID" value="XM_024464797.1"/>
</dbReference>
<feature type="region of interest" description="Disordered" evidence="4">
    <location>
        <begin position="454"/>
        <end position="478"/>
    </location>
</feature>
<evidence type="ECO:0000256" key="4">
    <source>
        <dbReference type="SAM" id="MobiDB-lite"/>
    </source>
</evidence>
<dbReference type="PROSITE" id="PS50011">
    <property type="entry name" value="PROTEIN_KINASE_DOM"/>
    <property type="match status" value="1"/>
</dbReference>
<dbReference type="GO" id="GO:0005737">
    <property type="term" value="C:cytoplasm"/>
    <property type="evidence" value="ECO:0007669"/>
    <property type="project" value="TreeGrafter"/>
</dbReference>
<protein>
    <recommendedName>
        <fullName evidence="5">Protein kinase domain-containing protein</fullName>
    </recommendedName>
</protein>
<dbReference type="eggNOG" id="KOG0583">
    <property type="taxonomic scope" value="Eukaryota"/>
</dbReference>
<evidence type="ECO:0000259" key="5">
    <source>
        <dbReference type="PROSITE" id="PS50011"/>
    </source>
</evidence>
<dbReference type="InterPro" id="IPR011009">
    <property type="entry name" value="Kinase-like_dom_sf"/>
</dbReference>
<dbReference type="AlphaFoldDB" id="A0A177AJT2"/>
<organism evidence="6">
    <name type="scientific">Pseudogymnoascus destructans</name>
    <dbReference type="NCBI Taxonomy" id="655981"/>
    <lineage>
        <taxon>Eukaryota</taxon>
        <taxon>Fungi</taxon>
        <taxon>Dikarya</taxon>
        <taxon>Ascomycota</taxon>
        <taxon>Pezizomycotina</taxon>
        <taxon>Leotiomycetes</taxon>
        <taxon>Thelebolales</taxon>
        <taxon>Thelebolaceae</taxon>
        <taxon>Pseudogymnoascus</taxon>
    </lineage>
</organism>
<dbReference type="CDD" id="cd13993">
    <property type="entry name" value="STKc_Pat1_like"/>
    <property type="match status" value="1"/>
</dbReference>
<dbReference type="Pfam" id="PF00069">
    <property type="entry name" value="Pkinase"/>
    <property type="match status" value="1"/>
</dbReference>
<dbReference type="GO" id="GO:0035556">
    <property type="term" value="P:intracellular signal transduction"/>
    <property type="evidence" value="ECO:0007669"/>
    <property type="project" value="TreeGrafter"/>
</dbReference>
<dbReference type="SUPFAM" id="SSF56112">
    <property type="entry name" value="Protein kinase-like (PK-like)"/>
    <property type="match status" value="1"/>
</dbReference>
<evidence type="ECO:0000256" key="3">
    <source>
        <dbReference type="PROSITE-ProRule" id="PRU10141"/>
    </source>
</evidence>
<proteinExistence type="predicted"/>
<dbReference type="Gene3D" id="1.10.510.10">
    <property type="entry name" value="Transferase(Phosphotransferase) domain 1"/>
    <property type="match status" value="1"/>
</dbReference>
<feature type="compositionally biased region" description="Polar residues" evidence="4">
    <location>
        <begin position="454"/>
        <end position="474"/>
    </location>
</feature>
<dbReference type="PANTHER" id="PTHR24346:SF30">
    <property type="entry name" value="MATERNAL EMBRYONIC LEUCINE ZIPPER KINASE"/>
    <property type="match status" value="1"/>
</dbReference>
<keyword evidence="1 3" id="KW-0547">Nucleotide-binding</keyword>
<reference evidence="6" key="1">
    <citation type="submission" date="2016-03" db="EMBL/GenBank/DDBJ databases">
        <title>Updated assembly of Pseudogymnoascus destructans, the fungus causing white-nose syndrome of bats.</title>
        <authorList>
            <person name="Palmer J.M."/>
            <person name="Drees K.P."/>
            <person name="Foster J.T."/>
            <person name="Lindner D.L."/>
        </authorList>
    </citation>
    <scope>NUCLEOTIDE SEQUENCE [LARGE SCALE GENOMIC DNA]</scope>
    <source>
        <strain evidence="6">20631-21</strain>
    </source>
</reference>
<sequence length="595" mass="65350">MQNVGPQYRPLRMSTRFNSSQPTIAALEENAPHGDSSCFSDFFPSQKATDCSPQPVKCPVVPFHAAPLPTPSQSPQSPYGYNAPLAPVADNMRYFQQPEVHQQAQHFQHFPPTPPDTPPPPSTFDQAQFFDPSQRLQFLRTLGSGAYGVVHLAKDVRTRIQYAVKVLNKFNANGLPLDARQQHFQQTEMQLHYEVSAHPNIVSLLRILDVADCTYVVMEYCPEGDLFLNITERGRYVGNDLAAKTVFLQILDAVAHCHRLGVYHRDLKPENILVSDGGSQVKLADFGLATADSFSSDFGCGSTFYMSPECQDQSSGMPFYACAPNDIWSLGVILVNLTCGRNPWKSASTKDSTFRAYLADRQFLKSILPLSDELNEILNMVFEIDPSRRISLAELRHRIATCGPFTKSAAAAATTTTYVPAAVPTIQVTADAFVDSDSDLDVYSAALSPASTISDEGSMISDASDTSTAPSEAGSSPDLDLQFEVMDEDHHRDHQDHHIASSDDFAPAAKDPWVAEPAFVEPYVPADPVVSAPKDLGIPQPQIQQQRFLSPPPRSAPPRQQKSMHQLIARCVTPSLLNSFCPQGSQRGAPVRRAF</sequence>
<dbReference type="Proteomes" id="UP000077154">
    <property type="component" value="Unassembled WGS sequence"/>
</dbReference>
<dbReference type="GO" id="GO:0005524">
    <property type="term" value="F:ATP binding"/>
    <property type="evidence" value="ECO:0007669"/>
    <property type="project" value="UniProtKB-UniRule"/>
</dbReference>
<dbReference type="OrthoDB" id="541276at2759"/>
<accession>A0A177AJT2</accession>
<dbReference type="VEuPathDB" id="FungiDB:GMDG_00403"/>
<dbReference type="PANTHER" id="PTHR24346">
    <property type="entry name" value="MAP/MICROTUBULE AFFINITY-REGULATING KINASE"/>
    <property type="match status" value="1"/>
</dbReference>